<feature type="transmembrane region" description="Helical" evidence="2">
    <location>
        <begin position="6"/>
        <end position="26"/>
    </location>
</feature>
<protein>
    <recommendedName>
        <fullName evidence="5">Secreted protein</fullName>
    </recommendedName>
</protein>
<keyword evidence="4" id="KW-1185">Reference proteome</keyword>
<evidence type="ECO:0000313" key="4">
    <source>
        <dbReference type="Proteomes" id="UP001482620"/>
    </source>
</evidence>
<evidence type="ECO:0008006" key="5">
    <source>
        <dbReference type="Google" id="ProtNLM"/>
    </source>
</evidence>
<evidence type="ECO:0000256" key="2">
    <source>
        <dbReference type="SAM" id="Phobius"/>
    </source>
</evidence>
<feature type="compositionally biased region" description="Low complexity" evidence="1">
    <location>
        <begin position="93"/>
        <end position="103"/>
    </location>
</feature>
<comment type="caution">
    <text evidence="3">The sequence shown here is derived from an EMBL/GenBank/DDBJ whole genome shotgun (WGS) entry which is preliminary data.</text>
</comment>
<keyword evidence="2" id="KW-0472">Membrane</keyword>
<name>A0ABV0SKJ0_9TELE</name>
<sequence>MQIKDLHVLLCWSVCVCVCVVGGCALRRSLLSGGLTGRRAALVRALIDAVCCPRMEVCVSLAGSSQESRDPPPPTTLYSLPRDTQRSQHLDQTHTVTHSHTQSLSRFPCRSPTHSMHTE</sequence>
<dbReference type="PROSITE" id="PS51257">
    <property type="entry name" value="PROKAR_LIPOPROTEIN"/>
    <property type="match status" value="1"/>
</dbReference>
<feature type="compositionally biased region" description="Basic and acidic residues" evidence="1">
    <location>
        <begin position="83"/>
        <end position="92"/>
    </location>
</feature>
<dbReference type="EMBL" id="JAHRIQ010000359">
    <property type="protein sequence ID" value="MEQ2220482.1"/>
    <property type="molecule type" value="Genomic_DNA"/>
</dbReference>
<keyword evidence="2" id="KW-0812">Transmembrane</keyword>
<evidence type="ECO:0000256" key="1">
    <source>
        <dbReference type="SAM" id="MobiDB-lite"/>
    </source>
</evidence>
<accession>A0ABV0SKJ0</accession>
<reference evidence="3 4" key="1">
    <citation type="submission" date="2021-06" db="EMBL/GenBank/DDBJ databases">
        <authorList>
            <person name="Palmer J.M."/>
        </authorList>
    </citation>
    <scope>NUCLEOTIDE SEQUENCE [LARGE SCALE GENOMIC DNA]</scope>
    <source>
        <strain evidence="4">if_2019</strain>
        <tissue evidence="3">Muscle</tissue>
    </source>
</reference>
<proteinExistence type="predicted"/>
<keyword evidence="2" id="KW-1133">Transmembrane helix</keyword>
<evidence type="ECO:0000313" key="3">
    <source>
        <dbReference type="EMBL" id="MEQ2220482.1"/>
    </source>
</evidence>
<feature type="region of interest" description="Disordered" evidence="1">
    <location>
        <begin position="62"/>
        <end position="119"/>
    </location>
</feature>
<dbReference type="Proteomes" id="UP001482620">
    <property type="component" value="Unassembled WGS sequence"/>
</dbReference>
<gene>
    <name evidence="3" type="ORF">ILYODFUR_005967</name>
</gene>
<organism evidence="3 4">
    <name type="scientific">Ilyodon furcidens</name>
    <name type="common">goldbreast splitfin</name>
    <dbReference type="NCBI Taxonomy" id="33524"/>
    <lineage>
        <taxon>Eukaryota</taxon>
        <taxon>Metazoa</taxon>
        <taxon>Chordata</taxon>
        <taxon>Craniata</taxon>
        <taxon>Vertebrata</taxon>
        <taxon>Euteleostomi</taxon>
        <taxon>Actinopterygii</taxon>
        <taxon>Neopterygii</taxon>
        <taxon>Teleostei</taxon>
        <taxon>Neoteleostei</taxon>
        <taxon>Acanthomorphata</taxon>
        <taxon>Ovalentaria</taxon>
        <taxon>Atherinomorphae</taxon>
        <taxon>Cyprinodontiformes</taxon>
        <taxon>Goodeidae</taxon>
        <taxon>Ilyodon</taxon>
    </lineage>
</organism>